<evidence type="ECO:0000313" key="2">
    <source>
        <dbReference type="EMBL" id="CAK7219568.1"/>
    </source>
</evidence>
<feature type="compositionally biased region" description="Basic residues" evidence="1">
    <location>
        <begin position="272"/>
        <end position="286"/>
    </location>
</feature>
<feature type="region of interest" description="Disordered" evidence="1">
    <location>
        <begin position="626"/>
        <end position="645"/>
    </location>
</feature>
<comment type="caution">
    <text evidence="2">The sequence shown here is derived from an EMBL/GenBank/DDBJ whole genome shotgun (WGS) entry which is preliminary data.</text>
</comment>
<organism evidence="2 3">
    <name type="scientific">Sporothrix curviconia</name>
    <dbReference type="NCBI Taxonomy" id="1260050"/>
    <lineage>
        <taxon>Eukaryota</taxon>
        <taxon>Fungi</taxon>
        <taxon>Dikarya</taxon>
        <taxon>Ascomycota</taxon>
        <taxon>Pezizomycotina</taxon>
        <taxon>Sordariomycetes</taxon>
        <taxon>Sordariomycetidae</taxon>
        <taxon>Ophiostomatales</taxon>
        <taxon>Ophiostomataceae</taxon>
        <taxon>Sporothrix</taxon>
    </lineage>
</organism>
<gene>
    <name evidence="2" type="ORF">SCUCBS95973_003859</name>
</gene>
<dbReference type="EMBL" id="CAWUHB010000018">
    <property type="protein sequence ID" value="CAK7219568.1"/>
    <property type="molecule type" value="Genomic_DNA"/>
</dbReference>
<feature type="compositionally biased region" description="Low complexity" evidence="1">
    <location>
        <begin position="287"/>
        <end position="307"/>
    </location>
</feature>
<feature type="region of interest" description="Disordered" evidence="1">
    <location>
        <begin position="255"/>
        <end position="312"/>
    </location>
</feature>
<reference evidence="2 3" key="1">
    <citation type="submission" date="2024-01" db="EMBL/GenBank/DDBJ databases">
        <authorList>
            <person name="Allen C."/>
            <person name="Tagirdzhanova G."/>
        </authorList>
    </citation>
    <scope>NUCLEOTIDE SEQUENCE [LARGE SCALE GENOMIC DNA]</scope>
</reference>
<proteinExistence type="predicted"/>
<evidence type="ECO:0000256" key="1">
    <source>
        <dbReference type="SAM" id="MobiDB-lite"/>
    </source>
</evidence>
<feature type="region of interest" description="Disordered" evidence="1">
    <location>
        <begin position="24"/>
        <end position="43"/>
    </location>
</feature>
<evidence type="ECO:0008006" key="4">
    <source>
        <dbReference type="Google" id="ProtNLM"/>
    </source>
</evidence>
<protein>
    <recommendedName>
        <fullName evidence="4">Protein kinase domain-containing protein</fullName>
    </recommendedName>
</protein>
<dbReference type="InterPro" id="IPR011009">
    <property type="entry name" value="Kinase-like_dom_sf"/>
</dbReference>
<evidence type="ECO:0000313" key="3">
    <source>
        <dbReference type="Proteomes" id="UP001642405"/>
    </source>
</evidence>
<accession>A0ABP0BIX6</accession>
<feature type="compositionally biased region" description="Acidic residues" evidence="1">
    <location>
        <begin position="631"/>
        <end position="642"/>
    </location>
</feature>
<keyword evidence="3" id="KW-1185">Reference proteome</keyword>
<dbReference type="SUPFAM" id="SSF56112">
    <property type="entry name" value="Protein kinase-like (PK-like)"/>
    <property type="match status" value="1"/>
</dbReference>
<dbReference type="Gene3D" id="1.10.510.10">
    <property type="entry name" value="Transferase(Phosphotransferase) domain 1"/>
    <property type="match status" value="1"/>
</dbReference>
<name>A0ABP0BIX6_9PEZI</name>
<sequence length="717" mass="80638">MDLSCKAIHDVVHATAAFAGYSDDSSDDEIGLRDGMKTPSSGDGVDFESDEHVAWAMSQLNPKNRIDSLAPLANPKWVIDGAAGLGTQFYAYPVFFDHRPYPMHIEVFIRDGITYPRKLRELLDLDQLFHTKDRERVRRLGISSHIQRILQYHTTHEDGQLRPNASVYLYEHGPFGTMIIIDNLSYDIKDSRLTINQNHALEGELKSYSELKTMWGLGLMDGGDKTLLPPEVDISRLGLMRQMHDSISVVQVYPPDEASDSKNSSDKAASSSHHKKKGKKTGHRPSQKSQASNASEASSASEASNVSRHSGDGRNLPMYVLKSVSSQVKFLYQEMRAILKDIPPHKGILSRPVHIVTKKCLFGRKTGVVGFTMPLYPHGSLRDMLPLLRIHGALTYEVQLRWCRQITDTMLHMWTQGNKFYYPDLRLDNVVLASHDPTGDIGLVDFEQRGVWCSFSSPEVDYIESLRVLAFDDQDYEYANSEDVCSEFLQKLIDCYEAAALVDPPPPPPAHLSARRHAIVRLQEINKYSNPWNGYNVPWNCLTNSEKEAAMVYMLGRLMWCICEGMSAPHRGAIWQSYPHEPEIEFPTFCRTPEAMRDIILQCFGDMGAREQSHFVRQGSKLYMKEPLDASGDDDGDGEDGGGDGSAYKLVSEDLAFKARDFWHGRLAEGDAWLQKRNEQLRQQSSSKDAKSTAMVYGEEKEGPVVVDGAGEKQAIR</sequence>
<feature type="region of interest" description="Disordered" evidence="1">
    <location>
        <begin position="678"/>
        <end position="717"/>
    </location>
</feature>
<dbReference type="Proteomes" id="UP001642405">
    <property type="component" value="Unassembled WGS sequence"/>
</dbReference>